<keyword evidence="2" id="KW-0645">Protease</keyword>
<sequence>MKRAMVACVLAGLSFGAAAQSTALLKQDKADGLSVEIGVGRMQAESREYVYDAGSGRKISQLDWKASNVPILKATLSYPLNSWLTANLRAWTAISPGSSSQHDFDWMVPGQSDWSHRSYSPDTRLHAAHEIDLSATAWLIQRAGYKAGVVAGYQQTHFSWTAYGGSYSYWNGARTGNFPDGQPGISYRQSFRLPYVGLAGSYRHQDWEFNALFKFSPWVQIDDHDTHHLRNLDFTDQSRNSRYYGINLDAGYHLTPNAKLFAEVSWNKFLQGRGPTVERNGNTGATSFYDGAAAGMDNKNYAITVGVKYRF</sequence>
<evidence type="ECO:0000313" key="2">
    <source>
        <dbReference type="EMBL" id="MFL9926765.1"/>
    </source>
</evidence>
<comment type="caution">
    <text evidence="2">The sequence shown here is derived from an EMBL/GenBank/DDBJ whole genome shotgun (WGS) entry which is preliminary data.</text>
</comment>
<dbReference type="Proteomes" id="UP001629246">
    <property type="component" value="Unassembled WGS sequence"/>
</dbReference>
<dbReference type="InterPro" id="IPR000036">
    <property type="entry name" value="Peptidase_A26_omptin"/>
</dbReference>
<feature type="chain" id="PRO_5046402770" evidence="1">
    <location>
        <begin position="20"/>
        <end position="311"/>
    </location>
</feature>
<feature type="signal peptide" evidence="1">
    <location>
        <begin position="1"/>
        <end position="19"/>
    </location>
</feature>
<reference evidence="2 3" key="1">
    <citation type="journal article" date="2024" name="Chem. Sci.">
        <title>Discovery of megapolipeptins by genome mining of a Burkholderiales bacteria collection.</title>
        <authorList>
            <person name="Paulo B.S."/>
            <person name="Recchia M.J.J."/>
            <person name="Lee S."/>
            <person name="Fergusson C.H."/>
            <person name="Romanowski S.B."/>
            <person name="Hernandez A."/>
            <person name="Krull N."/>
            <person name="Liu D.Y."/>
            <person name="Cavanagh H."/>
            <person name="Bos A."/>
            <person name="Gray C.A."/>
            <person name="Murphy B.T."/>
            <person name="Linington R.G."/>
            <person name="Eustaquio A.S."/>
        </authorList>
    </citation>
    <scope>NUCLEOTIDE SEQUENCE [LARGE SCALE GENOMIC DNA]</scope>
    <source>
        <strain evidence="2 3">RL21-008-BIB-A</strain>
    </source>
</reference>
<dbReference type="GO" id="GO:0008233">
    <property type="term" value="F:peptidase activity"/>
    <property type="evidence" value="ECO:0007669"/>
    <property type="project" value="UniProtKB-KW"/>
</dbReference>
<dbReference type="EMBL" id="JAQQFM010000010">
    <property type="protein sequence ID" value="MFL9926765.1"/>
    <property type="molecule type" value="Genomic_DNA"/>
</dbReference>
<dbReference type="SUPFAM" id="SSF69917">
    <property type="entry name" value="OMPT-like"/>
    <property type="match status" value="1"/>
</dbReference>
<dbReference type="RefSeq" id="WP_408159987.1">
    <property type="nucleotide sequence ID" value="NZ_JAQQFM010000010.1"/>
</dbReference>
<keyword evidence="1" id="KW-0732">Signal</keyword>
<dbReference type="PIRSF" id="PIRSF001522">
    <property type="entry name" value="Peptidase_A26"/>
    <property type="match status" value="1"/>
</dbReference>
<accession>A0ABW9AFU7</accession>
<dbReference type="InterPro" id="IPR020080">
    <property type="entry name" value="OM_adhesin/peptidase_omptin"/>
</dbReference>
<dbReference type="Pfam" id="PF01278">
    <property type="entry name" value="Omptin"/>
    <property type="match status" value="1"/>
</dbReference>
<proteinExistence type="predicted"/>
<dbReference type="Gene3D" id="2.40.128.90">
    <property type="entry name" value="OMPT-like"/>
    <property type="match status" value="1"/>
</dbReference>
<keyword evidence="3" id="KW-1185">Reference proteome</keyword>
<dbReference type="InterPro" id="IPR053724">
    <property type="entry name" value="OMP_A26_sf"/>
</dbReference>
<name>A0ABW9AFU7_9BURK</name>
<organism evidence="2 3">
    <name type="scientific">Herbaspirillum lusitanum</name>
    <dbReference type="NCBI Taxonomy" id="213312"/>
    <lineage>
        <taxon>Bacteria</taxon>
        <taxon>Pseudomonadati</taxon>
        <taxon>Pseudomonadota</taxon>
        <taxon>Betaproteobacteria</taxon>
        <taxon>Burkholderiales</taxon>
        <taxon>Oxalobacteraceae</taxon>
        <taxon>Herbaspirillum</taxon>
    </lineage>
</organism>
<keyword evidence="2" id="KW-0378">Hydrolase</keyword>
<dbReference type="GO" id="GO:0006508">
    <property type="term" value="P:proteolysis"/>
    <property type="evidence" value="ECO:0007669"/>
    <property type="project" value="UniProtKB-KW"/>
</dbReference>
<gene>
    <name evidence="2" type="ORF">PQR62_21000</name>
</gene>
<evidence type="ECO:0000313" key="3">
    <source>
        <dbReference type="Proteomes" id="UP001629246"/>
    </source>
</evidence>
<protein>
    <submittedName>
        <fullName evidence="2">Omptin family outer membrane protease</fullName>
    </submittedName>
</protein>
<dbReference type="PRINTS" id="PR00482">
    <property type="entry name" value="OMPTIN"/>
</dbReference>
<evidence type="ECO:0000256" key="1">
    <source>
        <dbReference type="SAM" id="SignalP"/>
    </source>
</evidence>